<comment type="similarity">
    <text evidence="3">Belongs to the CitM (TC 2.A.11) transporter family.</text>
</comment>
<keyword evidence="4" id="KW-0813">Transport</keyword>
<evidence type="ECO:0000259" key="11">
    <source>
        <dbReference type="Pfam" id="PF03600"/>
    </source>
</evidence>
<feature type="transmembrane region" description="Helical" evidence="10">
    <location>
        <begin position="344"/>
        <end position="369"/>
    </location>
</feature>
<comment type="subcellular location">
    <subcellularLocation>
        <location evidence="1">Cell membrane</location>
        <topology evidence="1">Multi-pass membrane protein</topology>
    </subcellularLocation>
</comment>
<evidence type="ECO:0000256" key="3">
    <source>
        <dbReference type="ARBA" id="ARBA00009843"/>
    </source>
</evidence>
<protein>
    <submittedName>
        <fullName evidence="12">SLC13 family permease</fullName>
    </submittedName>
</protein>
<keyword evidence="6 10" id="KW-0812">Transmembrane</keyword>
<feature type="domain" description="Citrate transporter-like" evidence="11">
    <location>
        <begin position="17"/>
        <end position="338"/>
    </location>
</feature>
<feature type="transmembrane region" description="Helical" evidence="10">
    <location>
        <begin position="381"/>
        <end position="407"/>
    </location>
</feature>
<dbReference type="InterPro" id="IPR000802">
    <property type="entry name" value="Arsenical_pump_ArsB"/>
</dbReference>
<feature type="transmembrane region" description="Helical" evidence="10">
    <location>
        <begin position="12"/>
        <end position="32"/>
    </location>
</feature>
<dbReference type="PANTHER" id="PTHR43302:SF5">
    <property type="entry name" value="TRANSPORTER ARSB-RELATED"/>
    <property type="match status" value="1"/>
</dbReference>
<feature type="transmembrane region" description="Helical" evidence="10">
    <location>
        <begin position="244"/>
        <end position="261"/>
    </location>
</feature>
<keyword evidence="8 10" id="KW-1133">Transmembrane helix</keyword>
<evidence type="ECO:0000256" key="5">
    <source>
        <dbReference type="ARBA" id="ARBA00022475"/>
    </source>
</evidence>
<proteinExistence type="inferred from homology"/>
<dbReference type="RefSeq" id="WP_230068714.1">
    <property type="nucleotide sequence ID" value="NZ_BAABLL010000012.1"/>
</dbReference>
<evidence type="ECO:0000256" key="6">
    <source>
        <dbReference type="ARBA" id="ARBA00022692"/>
    </source>
</evidence>
<feature type="transmembrane region" description="Helical" evidence="10">
    <location>
        <begin position="181"/>
        <end position="201"/>
    </location>
</feature>
<dbReference type="EMBL" id="JBHSCQ010000018">
    <property type="protein sequence ID" value="MFC4266306.1"/>
    <property type="molecule type" value="Genomic_DNA"/>
</dbReference>
<dbReference type="InterPro" id="IPR004680">
    <property type="entry name" value="Cit_transptr-like_dom"/>
</dbReference>
<keyword evidence="9 10" id="KW-0472">Membrane</keyword>
<dbReference type="Pfam" id="PF03600">
    <property type="entry name" value="CitMHS"/>
    <property type="match status" value="1"/>
</dbReference>
<gene>
    <name evidence="12" type="ORF">ACFOW9_11905</name>
</gene>
<accession>A0ABV8R2A5</accession>
<evidence type="ECO:0000256" key="4">
    <source>
        <dbReference type="ARBA" id="ARBA00022448"/>
    </source>
</evidence>
<keyword evidence="13" id="KW-1185">Reference proteome</keyword>
<comment type="caution">
    <text evidence="12">The sequence shown here is derived from an EMBL/GenBank/DDBJ whole genome shotgun (WGS) entry which is preliminary data.</text>
</comment>
<evidence type="ECO:0000256" key="1">
    <source>
        <dbReference type="ARBA" id="ARBA00004651"/>
    </source>
</evidence>
<keyword evidence="5" id="KW-1003">Cell membrane</keyword>
<keyword evidence="7" id="KW-0059">Arsenical resistance</keyword>
<dbReference type="PANTHER" id="PTHR43302">
    <property type="entry name" value="TRANSPORTER ARSB-RELATED"/>
    <property type="match status" value="1"/>
</dbReference>
<name>A0ABV8R2A5_9MICC</name>
<evidence type="ECO:0000256" key="7">
    <source>
        <dbReference type="ARBA" id="ARBA00022849"/>
    </source>
</evidence>
<evidence type="ECO:0000256" key="10">
    <source>
        <dbReference type="SAM" id="Phobius"/>
    </source>
</evidence>
<evidence type="ECO:0000313" key="12">
    <source>
        <dbReference type="EMBL" id="MFC4266306.1"/>
    </source>
</evidence>
<dbReference type="Proteomes" id="UP001595773">
    <property type="component" value="Unassembled WGS sequence"/>
</dbReference>
<evidence type="ECO:0000256" key="8">
    <source>
        <dbReference type="ARBA" id="ARBA00022989"/>
    </source>
</evidence>
<feature type="transmembrane region" description="Helical" evidence="10">
    <location>
        <begin position="273"/>
        <end position="290"/>
    </location>
</feature>
<feature type="transmembrane region" description="Helical" evidence="10">
    <location>
        <begin position="44"/>
        <end position="69"/>
    </location>
</feature>
<feature type="transmembrane region" description="Helical" evidence="10">
    <location>
        <begin position="98"/>
        <end position="117"/>
    </location>
</feature>
<sequence length="411" mass="43130">MKNIMAGALPGKLLTAGLFGAGIILVASGLLSENSFAQLAGRTVPILLFVAAMTVVTDLAESAGVFKVVTAKLARGRQRVPRSDPQGEKAAAPSQRILLLWLLVVALATVSTIFLSLDTTAVLVTPVVVSLAKHARIHPLPFALTTVWLANTASLLLPVSNLTNLLAQHRLNISPAQFAELMWAPALVGVAVPVAFLFLIFRKQFRGRFVPPAVPAVTDKALLLLSGITLAALLPALVSGMPVWIPASFAAAFLLVVFLVRQRAALRWSMLPIQPLLLAMGLFLVVATLQDHGLAEAFSRFAGTGDGLASLLQIAGVGAVAANGVNNLPGYLALEPLANSPLRLAALLIGVNFGPLVSPWASLATLLWHSRLKALGITISWRGYALAGLCLVVVLIPSSIVALWWAAGMPA</sequence>
<reference evidence="13" key="1">
    <citation type="journal article" date="2019" name="Int. J. Syst. Evol. Microbiol.">
        <title>The Global Catalogue of Microorganisms (GCM) 10K type strain sequencing project: providing services to taxonomists for standard genome sequencing and annotation.</title>
        <authorList>
            <consortium name="The Broad Institute Genomics Platform"/>
            <consortium name="The Broad Institute Genome Sequencing Center for Infectious Disease"/>
            <person name="Wu L."/>
            <person name="Ma J."/>
        </authorList>
    </citation>
    <scope>NUCLEOTIDE SEQUENCE [LARGE SCALE GENOMIC DNA]</scope>
    <source>
        <strain evidence="13">CGMCC 1.10698</strain>
    </source>
</reference>
<dbReference type="PRINTS" id="PR00758">
    <property type="entry name" value="ARSENICPUMP"/>
</dbReference>
<evidence type="ECO:0000313" key="13">
    <source>
        <dbReference type="Proteomes" id="UP001595773"/>
    </source>
</evidence>
<feature type="transmembrane region" description="Helical" evidence="10">
    <location>
        <begin position="221"/>
        <end position="238"/>
    </location>
</feature>
<evidence type="ECO:0000256" key="2">
    <source>
        <dbReference type="ARBA" id="ARBA00006433"/>
    </source>
</evidence>
<organism evidence="12 13">
    <name type="scientific">Arthrobacter cryoconiti</name>
    <dbReference type="NCBI Taxonomy" id="748907"/>
    <lineage>
        <taxon>Bacteria</taxon>
        <taxon>Bacillati</taxon>
        <taxon>Actinomycetota</taxon>
        <taxon>Actinomycetes</taxon>
        <taxon>Micrococcales</taxon>
        <taxon>Micrococcaceae</taxon>
        <taxon>Arthrobacter</taxon>
    </lineage>
</organism>
<comment type="similarity">
    <text evidence="2">Belongs to the ArsB family.</text>
</comment>
<evidence type="ECO:0000256" key="9">
    <source>
        <dbReference type="ARBA" id="ARBA00023136"/>
    </source>
</evidence>